<comment type="caution">
    <text evidence="1">The sequence shown here is derived from an EMBL/GenBank/DDBJ whole genome shotgun (WGS) entry which is preliminary data.</text>
</comment>
<dbReference type="Proteomes" id="UP000037505">
    <property type="component" value="Unassembled WGS sequence"/>
</dbReference>
<dbReference type="RefSeq" id="XP_015407712.1">
    <property type="nucleotide sequence ID" value="XM_015550032.1"/>
</dbReference>
<protein>
    <submittedName>
        <fullName evidence="1">Uncharacterized protein</fullName>
    </submittedName>
</protein>
<keyword evidence="2" id="KW-1185">Reference proteome</keyword>
<dbReference type="EMBL" id="JNOM01000103">
    <property type="protein sequence ID" value="KNG86789.1"/>
    <property type="molecule type" value="Genomic_DNA"/>
</dbReference>
<evidence type="ECO:0000313" key="1">
    <source>
        <dbReference type="EMBL" id="KNG86789.1"/>
    </source>
</evidence>
<organism evidence="1 2">
    <name type="scientific">Aspergillus nomiae NRRL (strain ATCC 15546 / NRRL 13137 / CBS 260.88 / M93)</name>
    <dbReference type="NCBI Taxonomy" id="1509407"/>
    <lineage>
        <taxon>Eukaryota</taxon>
        <taxon>Fungi</taxon>
        <taxon>Dikarya</taxon>
        <taxon>Ascomycota</taxon>
        <taxon>Pezizomycotina</taxon>
        <taxon>Eurotiomycetes</taxon>
        <taxon>Eurotiomycetidae</taxon>
        <taxon>Eurotiales</taxon>
        <taxon>Aspergillaceae</taxon>
        <taxon>Aspergillus</taxon>
        <taxon>Aspergillus subgen. Circumdati</taxon>
    </lineage>
</organism>
<sequence length="77" mass="8511">MLFYIIAASNTTNITLVALNIHIKTHVPRFLTTMSQYSIVAVDQRRIEAPLVMVMRAIPCLGIKLLKVMSLAVMPGA</sequence>
<evidence type="ECO:0000313" key="2">
    <source>
        <dbReference type="Proteomes" id="UP000037505"/>
    </source>
</evidence>
<dbReference type="GeneID" id="26806579"/>
<accession>A0A0L1J4W8</accession>
<proteinExistence type="predicted"/>
<name>A0A0L1J4W8_ASPN3</name>
<reference evidence="1 2" key="1">
    <citation type="submission" date="2014-06" db="EMBL/GenBank/DDBJ databases">
        <title>The Genome of the Aflatoxigenic Filamentous Fungus Aspergillus nomius.</title>
        <authorList>
            <person name="Moore M.G."/>
            <person name="Shannon B.M."/>
            <person name="Brian M.M."/>
        </authorList>
    </citation>
    <scope>NUCLEOTIDE SEQUENCE [LARGE SCALE GENOMIC DNA]</scope>
    <source>
        <strain evidence="1 2">NRRL 13137</strain>
    </source>
</reference>
<dbReference type="AlphaFoldDB" id="A0A0L1J4W8"/>
<gene>
    <name evidence="1" type="ORF">ANOM_004775</name>
</gene>